<organism evidence="1 2">
    <name type="scientific">Phaseolus angularis</name>
    <name type="common">Azuki bean</name>
    <name type="synonym">Vigna angularis</name>
    <dbReference type="NCBI Taxonomy" id="3914"/>
    <lineage>
        <taxon>Eukaryota</taxon>
        <taxon>Viridiplantae</taxon>
        <taxon>Streptophyta</taxon>
        <taxon>Embryophyta</taxon>
        <taxon>Tracheophyta</taxon>
        <taxon>Spermatophyta</taxon>
        <taxon>Magnoliopsida</taxon>
        <taxon>eudicotyledons</taxon>
        <taxon>Gunneridae</taxon>
        <taxon>Pentapetalae</taxon>
        <taxon>rosids</taxon>
        <taxon>fabids</taxon>
        <taxon>Fabales</taxon>
        <taxon>Fabaceae</taxon>
        <taxon>Papilionoideae</taxon>
        <taxon>50 kb inversion clade</taxon>
        <taxon>NPAAA clade</taxon>
        <taxon>indigoferoid/millettioid clade</taxon>
        <taxon>Phaseoleae</taxon>
        <taxon>Vigna</taxon>
    </lineage>
</organism>
<dbReference type="SUPFAM" id="SSF54001">
    <property type="entry name" value="Cysteine proteinases"/>
    <property type="match status" value="1"/>
</dbReference>
<proteinExistence type="predicted"/>
<evidence type="ECO:0008006" key="3">
    <source>
        <dbReference type="Google" id="ProtNLM"/>
    </source>
</evidence>
<dbReference type="AlphaFoldDB" id="A0A0L9VTF5"/>
<reference evidence="2" key="1">
    <citation type="journal article" date="2015" name="Proc. Natl. Acad. Sci. U.S.A.">
        <title>Genome sequencing of adzuki bean (Vigna angularis) provides insight into high starch and low fat accumulation and domestication.</title>
        <authorList>
            <person name="Yang K."/>
            <person name="Tian Z."/>
            <person name="Chen C."/>
            <person name="Luo L."/>
            <person name="Zhao B."/>
            <person name="Wang Z."/>
            <person name="Yu L."/>
            <person name="Li Y."/>
            <person name="Sun Y."/>
            <person name="Li W."/>
            <person name="Chen Y."/>
            <person name="Li Y."/>
            <person name="Zhang Y."/>
            <person name="Ai D."/>
            <person name="Zhao J."/>
            <person name="Shang C."/>
            <person name="Ma Y."/>
            <person name="Wu B."/>
            <person name="Wang M."/>
            <person name="Gao L."/>
            <person name="Sun D."/>
            <person name="Zhang P."/>
            <person name="Guo F."/>
            <person name="Wang W."/>
            <person name="Li Y."/>
            <person name="Wang J."/>
            <person name="Varshney R.K."/>
            <person name="Wang J."/>
            <person name="Ling H.Q."/>
            <person name="Wan P."/>
        </authorList>
    </citation>
    <scope>NUCLEOTIDE SEQUENCE</scope>
    <source>
        <strain evidence="2">cv. Jingnong 6</strain>
    </source>
</reference>
<protein>
    <recommendedName>
        <fullName evidence="3">Ubiquitin-like protease family profile domain-containing protein</fullName>
    </recommendedName>
</protein>
<dbReference type="InterPro" id="IPR038765">
    <property type="entry name" value="Papain-like_cys_pep_sf"/>
</dbReference>
<dbReference type="Proteomes" id="UP000053144">
    <property type="component" value="Chromosome 11"/>
</dbReference>
<name>A0A0L9VTF5_PHAAN</name>
<evidence type="ECO:0000313" key="2">
    <source>
        <dbReference type="Proteomes" id="UP000053144"/>
    </source>
</evidence>
<gene>
    <name evidence="1" type="ORF">LR48_Vigan11g106200</name>
</gene>
<accession>A0A0L9VTF5</accession>
<dbReference type="Gramene" id="KOM58029">
    <property type="protein sequence ID" value="KOM58029"/>
    <property type="gene ID" value="LR48_Vigan11g106200"/>
</dbReference>
<evidence type="ECO:0000313" key="1">
    <source>
        <dbReference type="EMBL" id="KOM58029.1"/>
    </source>
</evidence>
<sequence length="327" mass="37691">MGDDLLFYAFSRFISFSRFLDSFNNHGIELSAMPAMPAMVEWSFFFSRFLDCFNNHGMELSGSLHLHAKLPCHAGRNITEPNTARPSEGTQTWNRIRFMEPKTEVLPEEGTEYAAIGTEYGAVRDLRSWGTEYSYAGNRIQLVCEWLKVFTVMKKKTVVNGRGRTWLTMTTELKRRCVFGYKEWRNRFDDEEELHSGAKNGPRSGLSKEDSSTTSVFFTVRFSGGVRLSPPSACGMVRRKMKNDLRTMLQGVIGKSRGQLVQILYPKVCNQQLDSWECGFYVMCWIKTIIRAVITDDWNERFKSASPIPEDTIRQIRQELTAYLLQR</sequence>
<dbReference type="EMBL" id="CM003381">
    <property type="protein sequence ID" value="KOM58029.1"/>
    <property type="molecule type" value="Genomic_DNA"/>
</dbReference>